<dbReference type="InterPro" id="IPR008922">
    <property type="entry name" value="Di-copper_centre_dom_sf"/>
</dbReference>
<comment type="pathway">
    <text evidence="2">Protein modification; protein ubiquitination.</text>
</comment>
<keyword evidence="10" id="KW-1185">Reference proteome</keyword>
<dbReference type="InterPro" id="IPR002227">
    <property type="entry name" value="Tyrosinase_Cu-bd"/>
</dbReference>
<comment type="similarity">
    <text evidence="3">Belongs to the tyrosinase family.</text>
</comment>
<dbReference type="Pfam" id="PF00651">
    <property type="entry name" value="BTB"/>
    <property type="match status" value="1"/>
</dbReference>
<dbReference type="Pfam" id="PF00264">
    <property type="entry name" value="Tyrosinase"/>
    <property type="match status" value="1"/>
</dbReference>
<name>A0A5J9TXU4_9POAL</name>
<evidence type="ECO:0000313" key="9">
    <source>
        <dbReference type="EMBL" id="TVU16204.1"/>
    </source>
</evidence>
<evidence type="ECO:0000256" key="4">
    <source>
        <dbReference type="ARBA" id="ARBA00010846"/>
    </source>
</evidence>
<dbReference type="PANTHER" id="PTHR26379">
    <property type="entry name" value="BTB/POZ AND MATH DOMAIN-CONTAINING PROTEIN 1"/>
    <property type="match status" value="1"/>
</dbReference>
<evidence type="ECO:0000256" key="5">
    <source>
        <dbReference type="ARBA" id="ARBA00023002"/>
    </source>
</evidence>
<evidence type="ECO:0008006" key="11">
    <source>
        <dbReference type="Google" id="ProtNLM"/>
    </source>
</evidence>
<dbReference type="GO" id="GO:0004097">
    <property type="term" value="F:catechol oxidase activity"/>
    <property type="evidence" value="ECO:0007669"/>
    <property type="project" value="InterPro"/>
</dbReference>
<evidence type="ECO:0000256" key="6">
    <source>
        <dbReference type="SAM" id="MobiDB-lite"/>
    </source>
</evidence>
<reference evidence="9 10" key="1">
    <citation type="journal article" date="2019" name="Sci. Rep.">
        <title>A high-quality genome of Eragrostis curvula grass provides insights into Poaceae evolution and supports new strategies to enhance forage quality.</title>
        <authorList>
            <person name="Carballo J."/>
            <person name="Santos B.A.C.M."/>
            <person name="Zappacosta D."/>
            <person name="Garbus I."/>
            <person name="Selva J.P."/>
            <person name="Gallo C.A."/>
            <person name="Diaz A."/>
            <person name="Albertini E."/>
            <person name="Caccamo M."/>
            <person name="Echenique V."/>
        </authorList>
    </citation>
    <scope>NUCLEOTIDE SEQUENCE [LARGE SCALE GENOMIC DNA]</scope>
    <source>
        <strain evidence="10">cv. Victoria</strain>
        <tissue evidence="9">Leaf</tissue>
    </source>
</reference>
<feature type="region of interest" description="Disordered" evidence="6">
    <location>
        <begin position="1"/>
        <end position="20"/>
    </location>
</feature>
<dbReference type="PROSITE" id="PS50097">
    <property type="entry name" value="BTB"/>
    <property type="match status" value="1"/>
</dbReference>
<dbReference type="CDD" id="cd00121">
    <property type="entry name" value="MATH"/>
    <property type="match status" value="1"/>
</dbReference>
<dbReference type="SUPFAM" id="SSF54695">
    <property type="entry name" value="POZ domain"/>
    <property type="match status" value="1"/>
</dbReference>
<feature type="domain" description="MATH" evidence="8">
    <location>
        <begin position="29"/>
        <end position="166"/>
    </location>
</feature>
<dbReference type="InterPro" id="IPR002083">
    <property type="entry name" value="MATH/TRAF_dom"/>
</dbReference>
<dbReference type="InterPro" id="IPR045005">
    <property type="entry name" value="BPM1-6"/>
</dbReference>
<feature type="domain" description="BTB" evidence="7">
    <location>
        <begin position="195"/>
        <end position="263"/>
    </location>
</feature>
<dbReference type="OrthoDB" id="682365at2759"/>
<comment type="similarity">
    <text evidence="4">Belongs to the Tdpoz family.</text>
</comment>
<accession>A0A5J9TXU4</accession>
<dbReference type="InterPro" id="IPR022739">
    <property type="entry name" value="Polyphenol_oxidase_cen"/>
</dbReference>
<sequence length="490" mass="54742">MANSASFCSSPDNEILPPTSSRCQTQTITATHNFKVTNFSRLDGMGVGNFVSSSTFRVGGGDWSIHLYPDGWKKTVGKAVSLFLAFLDGPPGTRIKYKLSFLDCEDRVEEEKTGKRRTIRVKCGTHTFGSAGNAVGSKAFVKKSKLREFPRSSFIIRCVLTVYKTRTDDTFAIMVPRSKLSKYYFAHMLEDMEDADLTVIVSGDLIHAHKHILAARSEVFRAQLFGNNGEEMHIKRIKVDDMEPSVFEGLRHFIYTDSLPESYHGDETAAVQQLLVAADRYGLKRLRLMCEQQLCSWIDVQSVAATLNLAERYKSVPLKDACLRFVACQDVLSVVMETQGFKQLMPLLFFGEPYRRGDLPDPGPGTIQSVPHGTVRQWTGDPRQPPNNEDMGNFYSAACDTVFYAHHTNVYLMCNTDIAGLDWLNAAFILYHEDGRLVRVHVRDCLSASTPPRCLDVDLPWLNARPSMEAGTPAPATGGGCRRRRTRPCG</sequence>
<dbReference type="Pfam" id="PF12142">
    <property type="entry name" value="PPO1_DWL"/>
    <property type="match status" value="1"/>
</dbReference>
<dbReference type="Pfam" id="PF22486">
    <property type="entry name" value="MATH_2"/>
    <property type="match status" value="1"/>
</dbReference>
<dbReference type="InterPro" id="IPR000210">
    <property type="entry name" value="BTB/POZ_dom"/>
</dbReference>
<organism evidence="9 10">
    <name type="scientific">Eragrostis curvula</name>
    <name type="common">weeping love grass</name>
    <dbReference type="NCBI Taxonomy" id="38414"/>
    <lineage>
        <taxon>Eukaryota</taxon>
        <taxon>Viridiplantae</taxon>
        <taxon>Streptophyta</taxon>
        <taxon>Embryophyta</taxon>
        <taxon>Tracheophyta</taxon>
        <taxon>Spermatophyta</taxon>
        <taxon>Magnoliopsida</taxon>
        <taxon>Liliopsida</taxon>
        <taxon>Poales</taxon>
        <taxon>Poaceae</taxon>
        <taxon>PACMAD clade</taxon>
        <taxon>Chloridoideae</taxon>
        <taxon>Eragrostideae</taxon>
        <taxon>Eragrostidinae</taxon>
        <taxon>Eragrostis</taxon>
    </lineage>
</organism>
<comment type="cofactor">
    <cofactor evidence="1">
        <name>Cu(2+)</name>
        <dbReference type="ChEBI" id="CHEBI:29036"/>
    </cofactor>
</comment>
<dbReference type="Proteomes" id="UP000324897">
    <property type="component" value="Unassembled WGS sequence"/>
</dbReference>
<feature type="compositionally biased region" description="Basic residues" evidence="6">
    <location>
        <begin position="481"/>
        <end position="490"/>
    </location>
</feature>
<dbReference type="InterPro" id="IPR056423">
    <property type="entry name" value="BACK_BPM_SPOP"/>
</dbReference>
<dbReference type="EMBL" id="RWGY01000031">
    <property type="protein sequence ID" value="TVU16204.1"/>
    <property type="molecule type" value="Genomic_DNA"/>
</dbReference>
<comment type="caution">
    <text evidence="9">The sequence shown here is derived from an EMBL/GenBank/DDBJ whole genome shotgun (WGS) entry which is preliminary data.</text>
</comment>
<dbReference type="SUPFAM" id="SSF48056">
    <property type="entry name" value="Di-copper centre-containing domain"/>
    <property type="match status" value="1"/>
</dbReference>
<keyword evidence="5" id="KW-0560">Oxidoreductase</keyword>
<dbReference type="Gene3D" id="2.60.210.10">
    <property type="entry name" value="Apoptosis, Tumor Necrosis Factor Receptor Associated Protein 2, Chain A"/>
    <property type="match status" value="1"/>
</dbReference>
<dbReference type="Gene3D" id="3.30.710.10">
    <property type="entry name" value="Potassium Channel Kv1.1, Chain A"/>
    <property type="match status" value="1"/>
</dbReference>
<feature type="non-terminal residue" evidence="9">
    <location>
        <position position="1"/>
    </location>
</feature>
<dbReference type="GO" id="GO:0016567">
    <property type="term" value="P:protein ubiquitination"/>
    <property type="evidence" value="ECO:0007669"/>
    <property type="project" value="InterPro"/>
</dbReference>
<feature type="region of interest" description="Disordered" evidence="6">
    <location>
        <begin position="468"/>
        <end position="490"/>
    </location>
</feature>
<evidence type="ECO:0000256" key="2">
    <source>
        <dbReference type="ARBA" id="ARBA00004906"/>
    </source>
</evidence>
<evidence type="ECO:0000259" key="8">
    <source>
        <dbReference type="PROSITE" id="PS50144"/>
    </source>
</evidence>
<evidence type="ECO:0000256" key="3">
    <source>
        <dbReference type="ARBA" id="ARBA00009928"/>
    </source>
</evidence>
<proteinExistence type="inferred from homology"/>
<dbReference type="Gramene" id="TVU16204">
    <property type="protein sequence ID" value="TVU16204"/>
    <property type="gene ID" value="EJB05_39756"/>
</dbReference>
<evidence type="ECO:0000256" key="1">
    <source>
        <dbReference type="ARBA" id="ARBA00001973"/>
    </source>
</evidence>
<evidence type="ECO:0000313" key="10">
    <source>
        <dbReference type="Proteomes" id="UP000324897"/>
    </source>
</evidence>
<dbReference type="AlphaFoldDB" id="A0A5J9TXU4"/>
<dbReference type="PROSITE" id="PS50144">
    <property type="entry name" value="MATH"/>
    <property type="match status" value="1"/>
</dbReference>
<dbReference type="Pfam" id="PF24570">
    <property type="entry name" value="BACK_BPM_SPOP"/>
    <property type="match status" value="1"/>
</dbReference>
<dbReference type="SMART" id="SM00225">
    <property type="entry name" value="BTB"/>
    <property type="match status" value="1"/>
</dbReference>
<gene>
    <name evidence="9" type="ORF">EJB05_39756</name>
</gene>
<dbReference type="SUPFAM" id="SSF49599">
    <property type="entry name" value="TRAF domain-like"/>
    <property type="match status" value="1"/>
</dbReference>
<dbReference type="Gene3D" id="1.10.1280.10">
    <property type="entry name" value="Di-copper center containing domain from catechol oxidase"/>
    <property type="match status" value="1"/>
</dbReference>
<evidence type="ECO:0000259" key="7">
    <source>
        <dbReference type="PROSITE" id="PS50097"/>
    </source>
</evidence>
<protein>
    <recommendedName>
        <fullName evidence="11">BTB domain-containing protein</fullName>
    </recommendedName>
</protein>
<dbReference type="PANTHER" id="PTHR26379:SF515">
    <property type="entry name" value="BTB DOMAIN-CONTAINING PROTEIN"/>
    <property type="match status" value="1"/>
</dbReference>
<dbReference type="InterPro" id="IPR011333">
    <property type="entry name" value="SKP1/BTB/POZ_sf"/>
</dbReference>
<dbReference type="InterPro" id="IPR008974">
    <property type="entry name" value="TRAF-like"/>
</dbReference>